<keyword evidence="3" id="KW-1185">Reference proteome</keyword>
<dbReference type="PROSITE" id="PS50835">
    <property type="entry name" value="IG_LIKE"/>
    <property type="match status" value="1"/>
</dbReference>
<name>T1KMV0_TETUR</name>
<dbReference type="EnsemblMetazoa" id="tetur15g02970.1">
    <property type="protein sequence ID" value="tetur15g02970.1"/>
    <property type="gene ID" value="tetur15g02970"/>
</dbReference>
<dbReference type="PANTHER" id="PTHR21261:SF15">
    <property type="entry name" value="BEATEN PATH IIIA, ISOFORM D-RELATED"/>
    <property type="match status" value="1"/>
</dbReference>
<reference evidence="2" key="2">
    <citation type="submission" date="2015-06" db="UniProtKB">
        <authorList>
            <consortium name="EnsemblMetazoa"/>
        </authorList>
    </citation>
    <scope>IDENTIFICATION</scope>
</reference>
<dbReference type="Gene3D" id="2.60.40.10">
    <property type="entry name" value="Immunoglobulins"/>
    <property type="match status" value="1"/>
</dbReference>
<dbReference type="AlphaFoldDB" id="T1KMV0"/>
<dbReference type="PANTHER" id="PTHR21261">
    <property type="entry name" value="BEAT PROTEIN"/>
    <property type="match status" value="1"/>
</dbReference>
<evidence type="ECO:0000259" key="1">
    <source>
        <dbReference type="PROSITE" id="PS50835"/>
    </source>
</evidence>
<dbReference type="HOGENOM" id="CLU_151502_0_0_1"/>
<protein>
    <recommendedName>
        <fullName evidence="1">Ig-like domain-containing protein</fullName>
    </recommendedName>
</protein>
<dbReference type="InterPro" id="IPR036179">
    <property type="entry name" value="Ig-like_dom_sf"/>
</dbReference>
<dbReference type="Proteomes" id="UP000015104">
    <property type="component" value="Unassembled WGS sequence"/>
</dbReference>
<dbReference type="InterPro" id="IPR007110">
    <property type="entry name" value="Ig-like_dom"/>
</dbReference>
<dbReference type="EMBL" id="CAEY01000249">
    <property type="status" value="NOT_ANNOTATED_CDS"/>
    <property type="molecule type" value="Genomic_DNA"/>
</dbReference>
<feature type="domain" description="Ig-like" evidence="1">
    <location>
        <begin position="20"/>
        <end position="105"/>
    </location>
</feature>
<dbReference type="InterPro" id="IPR013783">
    <property type="entry name" value="Ig-like_fold"/>
</dbReference>
<dbReference type="Pfam" id="PF13927">
    <property type="entry name" value="Ig_3"/>
    <property type="match status" value="1"/>
</dbReference>
<sequence>MRIDCLRISKFYVPTILSSGDSTEFICNYELDGDSLYSLKWYKNESEFYRYEPNNKNKIQIFPLQEIPFEVSKSVGGTTLVISRVVPETSGKYKCELSADGSFLTVQKEQMLIVTDGTTSLTSNIVFYLVITIGFFGDFQTI</sequence>
<proteinExistence type="predicted"/>
<organism evidence="2 3">
    <name type="scientific">Tetranychus urticae</name>
    <name type="common">Two-spotted spider mite</name>
    <dbReference type="NCBI Taxonomy" id="32264"/>
    <lineage>
        <taxon>Eukaryota</taxon>
        <taxon>Metazoa</taxon>
        <taxon>Ecdysozoa</taxon>
        <taxon>Arthropoda</taxon>
        <taxon>Chelicerata</taxon>
        <taxon>Arachnida</taxon>
        <taxon>Acari</taxon>
        <taxon>Acariformes</taxon>
        <taxon>Trombidiformes</taxon>
        <taxon>Prostigmata</taxon>
        <taxon>Eleutherengona</taxon>
        <taxon>Raphignathae</taxon>
        <taxon>Tetranychoidea</taxon>
        <taxon>Tetranychidae</taxon>
        <taxon>Tetranychus</taxon>
    </lineage>
</organism>
<dbReference type="SUPFAM" id="SSF48726">
    <property type="entry name" value="Immunoglobulin"/>
    <property type="match status" value="1"/>
</dbReference>
<evidence type="ECO:0000313" key="2">
    <source>
        <dbReference type="EnsemblMetazoa" id="tetur15g02970.1"/>
    </source>
</evidence>
<reference evidence="3" key="1">
    <citation type="submission" date="2011-08" db="EMBL/GenBank/DDBJ databases">
        <authorList>
            <person name="Rombauts S."/>
        </authorList>
    </citation>
    <scope>NUCLEOTIDE SEQUENCE</scope>
    <source>
        <strain evidence="3">London</strain>
    </source>
</reference>
<evidence type="ECO:0000313" key="3">
    <source>
        <dbReference type="Proteomes" id="UP000015104"/>
    </source>
</evidence>
<accession>T1KMV0</accession>